<comment type="caution">
    <text evidence="6">The sequence shown here is derived from an EMBL/GenBank/DDBJ whole genome shotgun (WGS) entry which is preliminary data.</text>
</comment>
<keyword evidence="3" id="KW-0274">FAD</keyword>
<dbReference type="Gene3D" id="3.50.50.60">
    <property type="entry name" value="FAD/NAD(P)-binding domain"/>
    <property type="match status" value="1"/>
</dbReference>
<evidence type="ECO:0000256" key="4">
    <source>
        <dbReference type="ARBA" id="ARBA00023002"/>
    </source>
</evidence>
<feature type="domain" description="FAD dependent oxidoreductase" evidence="5">
    <location>
        <begin position="1"/>
        <end position="342"/>
    </location>
</feature>
<proteinExistence type="predicted"/>
<dbReference type="InterPro" id="IPR045170">
    <property type="entry name" value="MTOX"/>
</dbReference>
<sequence>MGSAAAAALARRGVRVLGLEQHAPFHALGSSHGKTRIIREAYFESPEYVPLVQRAYVLWQELAERTGRQLLQITGGVSIGRPDSPFITGARESALRHGLPHELLDAEQARQRFPALAVPEEFVALVEGRAGILFAEECWRAFCEDATRHGAELRFGVAVRSFGAEGDGVFVETDGERLLAERVVITAGPWAPVVLSELGLPLTVRRVLVVHVLPHQPELCTPDRLPIFLLDVPEGEYYGFPLLPDQGVKFGRHDSGEPCTPETARRTVSDEELRSMTTVLQRYVPGATGSVLMSVTCLYTMTPDAHFIVDRHPRWPQVVFACGFSGHGFKFAPTIGEALADLALEGGTTLPIGFLRKDRFATTQ</sequence>
<dbReference type="InterPro" id="IPR036188">
    <property type="entry name" value="FAD/NAD-bd_sf"/>
</dbReference>
<protein>
    <submittedName>
        <fullName evidence="6">N-methyl-L-tryptophan oxidase</fullName>
    </submittedName>
</protein>
<dbReference type="PANTHER" id="PTHR10961:SF7">
    <property type="entry name" value="FAD DEPENDENT OXIDOREDUCTASE DOMAIN-CONTAINING PROTEIN"/>
    <property type="match status" value="1"/>
</dbReference>
<dbReference type="GO" id="GO:0008115">
    <property type="term" value="F:sarcosine oxidase activity"/>
    <property type="evidence" value="ECO:0007669"/>
    <property type="project" value="TreeGrafter"/>
</dbReference>
<dbReference type="InterPro" id="IPR006076">
    <property type="entry name" value="FAD-dep_OxRdtase"/>
</dbReference>
<dbReference type="GO" id="GO:0050660">
    <property type="term" value="F:flavin adenine dinucleotide binding"/>
    <property type="evidence" value="ECO:0007669"/>
    <property type="project" value="InterPro"/>
</dbReference>
<evidence type="ECO:0000313" key="6">
    <source>
        <dbReference type="EMBL" id="HEF65262.1"/>
    </source>
</evidence>
<name>A0A7C2AST4_THERO</name>
<reference evidence="6" key="1">
    <citation type="journal article" date="2020" name="mSystems">
        <title>Genome- and Community-Level Interaction Insights into Carbon Utilization and Element Cycling Functions of Hydrothermarchaeota in Hydrothermal Sediment.</title>
        <authorList>
            <person name="Zhou Z."/>
            <person name="Liu Y."/>
            <person name="Xu W."/>
            <person name="Pan J."/>
            <person name="Luo Z.H."/>
            <person name="Li M."/>
        </authorList>
    </citation>
    <scope>NUCLEOTIDE SEQUENCE [LARGE SCALE GENOMIC DNA]</scope>
    <source>
        <strain evidence="6">SpSt-222</strain>
    </source>
</reference>
<gene>
    <name evidence="6" type="ORF">ENP47_06670</name>
</gene>
<dbReference type="SUPFAM" id="SSF54373">
    <property type="entry name" value="FAD-linked reductases, C-terminal domain"/>
    <property type="match status" value="1"/>
</dbReference>
<dbReference type="Gene3D" id="3.30.9.10">
    <property type="entry name" value="D-Amino Acid Oxidase, subunit A, domain 2"/>
    <property type="match status" value="1"/>
</dbReference>
<comment type="cofactor">
    <cofactor evidence="1">
        <name>FAD</name>
        <dbReference type="ChEBI" id="CHEBI:57692"/>
    </cofactor>
</comment>
<dbReference type="NCBIfam" id="NF008425">
    <property type="entry name" value="PRK11259.1"/>
    <property type="match status" value="1"/>
</dbReference>
<evidence type="ECO:0000256" key="3">
    <source>
        <dbReference type="ARBA" id="ARBA00022827"/>
    </source>
</evidence>
<dbReference type="PANTHER" id="PTHR10961">
    <property type="entry name" value="PEROXISOMAL SARCOSINE OXIDASE"/>
    <property type="match status" value="1"/>
</dbReference>
<dbReference type="EMBL" id="DSJL01000011">
    <property type="protein sequence ID" value="HEF65262.1"/>
    <property type="molecule type" value="Genomic_DNA"/>
</dbReference>
<dbReference type="SUPFAM" id="SSF51905">
    <property type="entry name" value="FAD/NAD(P)-binding domain"/>
    <property type="match status" value="1"/>
</dbReference>
<evidence type="ECO:0000256" key="1">
    <source>
        <dbReference type="ARBA" id="ARBA00001974"/>
    </source>
</evidence>
<dbReference type="Pfam" id="PF01266">
    <property type="entry name" value="DAO"/>
    <property type="match status" value="1"/>
</dbReference>
<keyword evidence="4" id="KW-0560">Oxidoreductase</keyword>
<dbReference type="AlphaFoldDB" id="A0A7C2AST4"/>
<accession>A0A7C2AST4</accession>
<evidence type="ECO:0000259" key="5">
    <source>
        <dbReference type="Pfam" id="PF01266"/>
    </source>
</evidence>
<evidence type="ECO:0000256" key="2">
    <source>
        <dbReference type="ARBA" id="ARBA00022630"/>
    </source>
</evidence>
<keyword evidence="2" id="KW-0285">Flavoprotein</keyword>
<organism evidence="6">
    <name type="scientific">Thermomicrobium roseum</name>
    <dbReference type="NCBI Taxonomy" id="500"/>
    <lineage>
        <taxon>Bacteria</taxon>
        <taxon>Pseudomonadati</taxon>
        <taxon>Thermomicrobiota</taxon>
        <taxon>Thermomicrobia</taxon>
        <taxon>Thermomicrobiales</taxon>
        <taxon>Thermomicrobiaceae</taxon>
        <taxon>Thermomicrobium</taxon>
    </lineage>
</organism>